<dbReference type="Proteomes" id="UP000322981">
    <property type="component" value="Unassembled WGS sequence"/>
</dbReference>
<sequence length="85" mass="9618">MMPHTIEIVCPPELMLSLNMNTQELAQRVQRDAAIALFREGRLSSGLASQWLGMSRVHFLLMAMEAGAELLEDTDEDFRRETALL</sequence>
<organism evidence="1 2">
    <name type="scientific">Thiohalocapsa marina</name>
    <dbReference type="NCBI Taxonomy" id="424902"/>
    <lineage>
        <taxon>Bacteria</taxon>
        <taxon>Pseudomonadati</taxon>
        <taxon>Pseudomonadota</taxon>
        <taxon>Gammaproteobacteria</taxon>
        <taxon>Chromatiales</taxon>
        <taxon>Chromatiaceae</taxon>
        <taxon>Thiohalocapsa</taxon>
    </lineage>
</organism>
<dbReference type="AlphaFoldDB" id="A0A5M8FU33"/>
<dbReference type="RefSeq" id="WP_150089882.1">
    <property type="nucleotide sequence ID" value="NZ_VWXX01000002.1"/>
</dbReference>
<protein>
    <submittedName>
        <fullName evidence="1">UPF0175 family protein</fullName>
    </submittedName>
</protein>
<comment type="caution">
    <text evidence="1">The sequence shown here is derived from an EMBL/GenBank/DDBJ whole genome shotgun (WGS) entry which is preliminary data.</text>
</comment>
<dbReference type="EMBL" id="VWXX01000002">
    <property type="protein sequence ID" value="KAA6187317.1"/>
    <property type="molecule type" value="Genomic_DNA"/>
</dbReference>
<evidence type="ECO:0000313" key="1">
    <source>
        <dbReference type="EMBL" id="KAA6187317.1"/>
    </source>
</evidence>
<name>A0A5M8FU33_9GAMM</name>
<reference evidence="1 2" key="1">
    <citation type="submission" date="2019-09" db="EMBL/GenBank/DDBJ databases">
        <title>Whole-genome sequence of the purple sulfur bacterium Thiohalocapsa marina DSM 19078.</title>
        <authorList>
            <person name="Kyndt J.A."/>
            <person name="Meyer T.E."/>
        </authorList>
    </citation>
    <scope>NUCLEOTIDE SEQUENCE [LARGE SCALE GENOMIC DNA]</scope>
    <source>
        <strain evidence="1 2">DSM 19078</strain>
    </source>
</reference>
<accession>A0A5M8FU33</accession>
<keyword evidence="2" id="KW-1185">Reference proteome</keyword>
<proteinExistence type="predicted"/>
<gene>
    <name evidence="1" type="ORF">F2Q65_01975</name>
</gene>
<evidence type="ECO:0000313" key="2">
    <source>
        <dbReference type="Proteomes" id="UP000322981"/>
    </source>
</evidence>
<dbReference type="Pfam" id="PF03683">
    <property type="entry name" value="UPF0175"/>
    <property type="match status" value="1"/>
</dbReference>
<dbReference type="InterPro" id="IPR005368">
    <property type="entry name" value="UPF0175"/>
</dbReference>
<dbReference type="OrthoDB" id="5771430at2"/>